<comment type="caution">
    <text evidence="1">The sequence shown here is derived from an EMBL/GenBank/DDBJ whole genome shotgun (WGS) entry which is preliminary data.</text>
</comment>
<accession>A0AAW0B877</accession>
<evidence type="ECO:0000313" key="1">
    <source>
        <dbReference type="EMBL" id="KAK7022375.1"/>
    </source>
</evidence>
<dbReference type="EMBL" id="JAWWNJ010000037">
    <property type="protein sequence ID" value="KAK7022375.1"/>
    <property type="molecule type" value="Genomic_DNA"/>
</dbReference>
<protein>
    <recommendedName>
        <fullName evidence="3">F-box domain-containing protein</fullName>
    </recommendedName>
</protein>
<organism evidence="1 2">
    <name type="scientific">Favolaschia claudopus</name>
    <dbReference type="NCBI Taxonomy" id="2862362"/>
    <lineage>
        <taxon>Eukaryota</taxon>
        <taxon>Fungi</taxon>
        <taxon>Dikarya</taxon>
        <taxon>Basidiomycota</taxon>
        <taxon>Agaricomycotina</taxon>
        <taxon>Agaricomycetes</taxon>
        <taxon>Agaricomycetidae</taxon>
        <taxon>Agaricales</taxon>
        <taxon>Marasmiineae</taxon>
        <taxon>Mycenaceae</taxon>
        <taxon>Favolaschia</taxon>
    </lineage>
</organism>
<proteinExistence type="predicted"/>
<dbReference type="AlphaFoldDB" id="A0AAW0B877"/>
<dbReference type="InterPro" id="IPR032675">
    <property type="entry name" value="LRR_dom_sf"/>
</dbReference>
<keyword evidence="2" id="KW-1185">Reference proteome</keyword>
<reference evidence="1 2" key="1">
    <citation type="journal article" date="2024" name="J Genomics">
        <title>Draft genome sequencing and assembly of Favolaschia claudopus CIRM-BRFM 2984 isolated from oak limbs.</title>
        <authorList>
            <person name="Navarro D."/>
            <person name="Drula E."/>
            <person name="Chaduli D."/>
            <person name="Cazenave R."/>
            <person name="Ahrendt S."/>
            <person name="Wang J."/>
            <person name="Lipzen A."/>
            <person name="Daum C."/>
            <person name="Barry K."/>
            <person name="Grigoriev I.V."/>
            <person name="Favel A."/>
            <person name="Rosso M.N."/>
            <person name="Martin F."/>
        </authorList>
    </citation>
    <scope>NUCLEOTIDE SEQUENCE [LARGE SCALE GENOMIC DNA]</scope>
    <source>
        <strain evidence="1 2">CIRM-BRFM 2984</strain>
    </source>
</reference>
<name>A0AAW0B877_9AGAR</name>
<evidence type="ECO:0000313" key="2">
    <source>
        <dbReference type="Proteomes" id="UP001362999"/>
    </source>
</evidence>
<dbReference type="SUPFAM" id="SSF52047">
    <property type="entry name" value="RNI-like"/>
    <property type="match status" value="1"/>
</dbReference>
<sequence length="436" mass="49151">MSESQTLSVAQLQAHIDNLSSAIGAQKQILRGLEEQQSQARRRLNSVLDPIARLPLELQSEIFMHCTSATPTASSLSEPPALFLHICHLWRDVALSTPRLWTGLCMDLNSSEPLQILDAWVQRSHNLPFSLWLQALSTLNHGDLSSITSRFQQRLRELTVELCPPLSDETTLDWLVHERLSFLEALTLTSDVKLSYAPKQWAKLLEATPALTSLSLENVTWHWRTTLFDTPFRHTSLRELYLGNIQKYILDSDFYDSSAAFLSFITLPALKTLRLTEFCISQEDFISFFQRSSPPLTSLTMVAPEPDSLPQGILPYFVPIEGLENLEYVVGFLNSRDSLVDLLFALSIAPILPNLRTLTISMVPGTHPDYAELMAVLKLRRRSNQRLVSFQLVFVGSFGCAEFQEDGPDEEAVLGLRELAEEGMDIHVGFRGRNLI</sequence>
<gene>
    <name evidence="1" type="ORF">R3P38DRAFT_1117810</name>
</gene>
<dbReference type="Gene3D" id="3.80.10.10">
    <property type="entry name" value="Ribonuclease Inhibitor"/>
    <property type="match status" value="1"/>
</dbReference>
<dbReference type="Proteomes" id="UP001362999">
    <property type="component" value="Unassembled WGS sequence"/>
</dbReference>
<evidence type="ECO:0008006" key="3">
    <source>
        <dbReference type="Google" id="ProtNLM"/>
    </source>
</evidence>